<dbReference type="InterPro" id="IPR011041">
    <property type="entry name" value="Quinoprot_gluc/sorb_DH_b-prop"/>
</dbReference>
<gene>
    <name evidence="4" type="ORF">M3202_16275</name>
</gene>
<dbReference type="SUPFAM" id="SSF50952">
    <property type="entry name" value="Soluble quinoprotein glucose dehydrogenase"/>
    <property type="match status" value="1"/>
</dbReference>
<proteinExistence type="predicted"/>
<organism evidence="4 5">
    <name type="scientific">Halalkalibacter oceani</name>
    <dbReference type="NCBI Taxonomy" id="1653776"/>
    <lineage>
        <taxon>Bacteria</taxon>
        <taxon>Bacillati</taxon>
        <taxon>Bacillota</taxon>
        <taxon>Bacilli</taxon>
        <taxon>Bacillales</taxon>
        <taxon>Bacillaceae</taxon>
        <taxon>Halalkalibacter</taxon>
    </lineage>
</organism>
<keyword evidence="1" id="KW-0677">Repeat</keyword>
<dbReference type="Gene3D" id="2.120.10.30">
    <property type="entry name" value="TolB, C-terminal domain"/>
    <property type="match status" value="4"/>
</dbReference>
<evidence type="ECO:0000313" key="5">
    <source>
        <dbReference type="Proteomes" id="UP001139179"/>
    </source>
</evidence>
<protein>
    <submittedName>
        <fullName evidence="4">Stalk domain-containing protein</fullName>
    </submittedName>
</protein>
<dbReference type="SUPFAM" id="SSF55383">
    <property type="entry name" value="Copper amine oxidase, domain N"/>
    <property type="match status" value="2"/>
</dbReference>
<feature type="domain" description="Teneurin NHL" evidence="3">
    <location>
        <begin position="83"/>
        <end position="204"/>
    </location>
</feature>
<dbReference type="InterPro" id="IPR012854">
    <property type="entry name" value="Cu_amine_oxidase-like_N"/>
</dbReference>
<evidence type="ECO:0000259" key="3">
    <source>
        <dbReference type="Pfam" id="PF25021"/>
    </source>
</evidence>
<dbReference type="SUPFAM" id="SSF63825">
    <property type="entry name" value="YWTD domain"/>
    <property type="match status" value="1"/>
</dbReference>
<accession>A0A9X2IP46</accession>
<keyword evidence="5" id="KW-1185">Reference proteome</keyword>
<dbReference type="PANTHER" id="PTHR13833:SF71">
    <property type="entry name" value="NHL DOMAIN-CONTAINING PROTEIN"/>
    <property type="match status" value="1"/>
</dbReference>
<dbReference type="PANTHER" id="PTHR13833">
    <property type="match status" value="1"/>
</dbReference>
<dbReference type="Pfam" id="PF01436">
    <property type="entry name" value="NHL"/>
    <property type="match status" value="2"/>
</dbReference>
<dbReference type="Pfam" id="PF07833">
    <property type="entry name" value="Cu_amine_oxidN1"/>
    <property type="match status" value="1"/>
</dbReference>
<evidence type="ECO:0000313" key="4">
    <source>
        <dbReference type="EMBL" id="MCM3715624.1"/>
    </source>
</evidence>
<dbReference type="InterPro" id="IPR011042">
    <property type="entry name" value="6-blade_b-propeller_TolB-like"/>
</dbReference>
<dbReference type="Pfam" id="PF25021">
    <property type="entry name" value="TEN_NHL"/>
    <property type="match status" value="1"/>
</dbReference>
<dbReference type="InterPro" id="IPR036582">
    <property type="entry name" value="Mao_N_sf"/>
</dbReference>
<sequence>MIKRIKLFLLLTIIWLGGGASIAAAEPIYGEDGALLSEVAVYLGSGQYTHENGQLLEAGVRMPQGIALLPDGSLLVADTRNQLIKLAKGDQVTIYAGIEGLPVDAYGLPVGALLDGAAEEATFQRPQGIAIAEDGTVYIADTNNHAIRRISLSGEVTTVAGDGVAGSSDGASEEARFDHPSDVAVADDGTIYVADRGNHLIRRIVDGEVETLTAASERYVEVVEGVPLLAGDYADGTLAEAKFNEPSGLALDDAGNLYVSDTGNQLIRYIDLAAGEVTTVAGDVTAARQLERGQELFARGGFADGEAHAARFHAPRGLAATADGGVVIADSLNHAVRYLHNGTVSTLAGSGEGLAGDRDGMNGHNLLREPTDVAVNENGDMYIADSGNNLIKRWSLYKLPELPQNEEIKVVYGQERIVFDTQPELKNGRTMVPVRAVVEAFGYTSSYQSQTVTLRKGNTSIDMEVGSRTMKVKTEDETYTKELDAAPYIEGDRFMVPLRFFSEEFALDVQWHAPLKTVILRDK</sequence>
<name>A0A9X2IP46_9BACI</name>
<comment type="caution">
    <text evidence="4">The sequence shown here is derived from an EMBL/GenBank/DDBJ whole genome shotgun (WGS) entry which is preliminary data.</text>
</comment>
<evidence type="ECO:0000259" key="2">
    <source>
        <dbReference type="Pfam" id="PF07833"/>
    </source>
</evidence>
<reference evidence="4" key="1">
    <citation type="submission" date="2022-05" db="EMBL/GenBank/DDBJ databases">
        <title>Comparative Genomics of Spacecraft Associated Microbes.</title>
        <authorList>
            <person name="Tran M.T."/>
            <person name="Wright A."/>
            <person name="Seuylemezian A."/>
            <person name="Eisen J."/>
            <person name="Coil D."/>
        </authorList>
    </citation>
    <scope>NUCLEOTIDE SEQUENCE</scope>
    <source>
        <strain evidence="4">214.1.1</strain>
    </source>
</reference>
<dbReference type="AlphaFoldDB" id="A0A9X2IP46"/>
<dbReference type="Proteomes" id="UP001139179">
    <property type="component" value="Unassembled WGS sequence"/>
</dbReference>
<dbReference type="InterPro" id="IPR056822">
    <property type="entry name" value="TEN_NHL"/>
</dbReference>
<feature type="domain" description="Copper amine oxidase-like N-terminal" evidence="2">
    <location>
        <begin position="415"/>
        <end position="519"/>
    </location>
</feature>
<dbReference type="RefSeq" id="WP_251224358.1">
    <property type="nucleotide sequence ID" value="NZ_JAMBOL010000018.1"/>
</dbReference>
<dbReference type="InterPro" id="IPR001258">
    <property type="entry name" value="NHL_repeat"/>
</dbReference>
<dbReference type="EMBL" id="JAMBOL010000018">
    <property type="protein sequence ID" value="MCM3715624.1"/>
    <property type="molecule type" value="Genomic_DNA"/>
</dbReference>
<dbReference type="Gene3D" id="3.30.457.10">
    <property type="entry name" value="Copper amine oxidase-like, N-terminal domain"/>
    <property type="match status" value="1"/>
</dbReference>
<evidence type="ECO:0000256" key="1">
    <source>
        <dbReference type="ARBA" id="ARBA00022737"/>
    </source>
</evidence>